<name>A0ABW1PX12_9ENTR</name>
<dbReference type="InterPro" id="IPR029058">
    <property type="entry name" value="AB_hydrolase_fold"/>
</dbReference>
<dbReference type="RefSeq" id="WP_378108837.1">
    <property type="nucleotide sequence ID" value="NZ_JBHSRG010000004.1"/>
</dbReference>
<dbReference type="Gene3D" id="3.40.50.1820">
    <property type="entry name" value="alpha/beta hydrolase"/>
    <property type="match status" value="1"/>
</dbReference>
<evidence type="ECO:0000313" key="3">
    <source>
        <dbReference type="Proteomes" id="UP001596169"/>
    </source>
</evidence>
<keyword evidence="3" id="KW-1185">Reference proteome</keyword>
<feature type="transmembrane region" description="Helical" evidence="1">
    <location>
        <begin position="49"/>
        <end position="71"/>
    </location>
</feature>
<proteinExistence type="predicted"/>
<comment type="caution">
    <text evidence="2">The sequence shown here is derived from an EMBL/GenBank/DDBJ whole genome shotgun (WGS) entry which is preliminary data.</text>
</comment>
<organism evidence="2 3">
    <name type="scientific">Citrobacter bitternis</name>
    <dbReference type="NCBI Taxonomy" id="1585982"/>
    <lineage>
        <taxon>Bacteria</taxon>
        <taxon>Pseudomonadati</taxon>
        <taxon>Pseudomonadota</taxon>
        <taxon>Gammaproteobacteria</taxon>
        <taxon>Enterobacterales</taxon>
        <taxon>Enterobacteriaceae</taxon>
        <taxon>Citrobacter</taxon>
    </lineage>
</organism>
<feature type="transmembrane region" description="Helical" evidence="1">
    <location>
        <begin position="389"/>
        <end position="411"/>
    </location>
</feature>
<reference evidence="3" key="1">
    <citation type="journal article" date="2019" name="Int. J. Syst. Evol. Microbiol.">
        <title>The Global Catalogue of Microorganisms (GCM) 10K type strain sequencing project: providing services to taxonomists for standard genome sequencing and annotation.</title>
        <authorList>
            <consortium name="The Broad Institute Genomics Platform"/>
            <consortium name="The Broad Institute Genome Sequencing Center for Infectious Disease"/>
            <person name="Wu L."/>
            <person name="Ma J."/>
        </authorList>
    </citation>
    <scope>NUCLEOTIDE SEQUENCE [LARGE SCALE GENOMIC DNA]</scope>
    <source>
        <strain evidence="3">JCM30009</strain>
    </source>
</reference>
<dbReference type="Proteomes" id="UP001596169">
    <property type="component" value="Unassembled WGS sequence"/>
</dbReference>
<keyword evidence="1" id="KW-0812">Transmembrane</keyword>
<accession>A0ABW1PX12</accession>
<dbReference type="SUPFAM" id="SSF53474">
    <property type="entry name" value="alpha/beta-Hydrolases"/>
    <property type="match status" value="1"/>
</dbReference>
<keyword evidence="1" id="KW-1133">Transmembrane helix</keyword>
<evidence type="ECO:0008006" key="4">
    <source>
        <dbReference type="Google" id="ProtNLM"/>
    </source>
</evidence>
<gene>
    <name evidence="2" type="ORF">ACFPZP_04520</name>
</gene>
<protein>
    <recommendedName>
        <fullName evidence="4">Alpha/beta hydrolase</fullName>
    </recommendedName>
</protein>
<keyword evidence="1" id="KW-0472">Membrane</keyword>
<evidence type="ECO:0000313" key="2">
    <source>
        <dbReference type="EMBL" id="MFC6120321.1"/>
    </source>
</evidence>
<feature type="transmembrane region" description="Helical" evidence="1">
    <location>
        <begin position="338"/>
        <end position="354"/>
    </location>
</feature>
<evidence type="ECO:0000256" key="1">
    <source>
        <dbReference type="SAM" id="Phobius"/>
    </source>
</evidence>
<feature type="transmembrane region" description="Helical" evidence="1">
    <location>
        <begin position="245"/>
        <end position="264"/>
    </location>
</feature>
<dbReference type="EMBL" id="JBHSRG010000004">
    <property type="protein sequence ID" value="MFC6120321.1"/>
    <property type="molecule type" value="Genomic_DNA"/>
</dbReference>
<sequence>MTVQNTMQTMALIILSGGVFAFLMLQLSTTLFYLKTHSFGTFIYVAKSLAIVLLTIPVTILVLCVPFFYLLKKLIPPIWRRIKRKKANIMVPDEVITENPDAVVHLIHGTFENDAPWTLNGSALRDEFTSSGLKVGISHFSWGGKNAAAARSLAAQALATKIAGSPAKHHYLIAHSHGGAIVREMSHLRQDIAHKICGVSLLSTPFIFRRERDRSSGSFFHLTDISGTFSFQLMLFGLFYSLGLYNFYVFLLSMMLSLLLEFKISSRLKGTLKEEVKRDLKRESIKFNNVQIYHAIGDEADSGLRFISSLHEGCFAVLAQLKTASLSISKHLHFTTKASYLGFVLILGYLWLFVPNSEDWRFTCVVGIFTVALVDWWKRRNQADELPFLLVTAAFPVVICSFWLGVAKALAYGDLRLIFCPEIFISSSETPAGKFPVTKIAPPDDDSALIHSTHSHPEVIKNVAIWLKESEEGRISQGPVD</sequence>
<feature type="transmembrane region" description="Helical" evidence="1">
    <location>
        <begin position="12"/>
        <end position="34"/>
    </location>
</feature>
<feature type="transmembrane region" description="Helical" evidence="1">
    <location>
        <begin position="360"/>
        <end position="377"/>
    </location>
</feature>